<keyword evidence="2" id="KW-0732">Signal</keyword>
<keyword evidence="4" id="KW-1185">Reference proteome</keyword>
<reference evidence="3 4" key="1">
    <citation type="submission" date="2018-11" db="EMBL/GenBank/DDBJ databases">
        <title>Genome sequence of Apiotrichum porosum DSM 27194.</title>
        <authorList>
            <person name="Aliyu H."/>
            <person name="Gorte O."/>
            <person name="Ochsenreither K."/>
        </authorList>
    </citation>
    <scope>NUCLEOTIDE SEQUENCE [LARGE SCALE GENOMIC DNA]</scope>
    <source>
        <strain evidence="3 4">DSM 27194</strain>
    </source>
</reference>
<dbReference type="GeneID" id="39588413"/>
<protein>
    <recommendedName>
        <fullName evidence="5">Chitin-binding type-4 domain-containing protein</fullName>
    </recommendedName>
</protein>
<dbReference type="AlphaFoldDB" id="A0A427XDT5"/>
<feature type="chain" id="PRO_5019375467" description="Chitin-binding type-4 domain-containing protein" evidence="2">
    <location>
        <begin position="16"/>
        <end position="372"/>
    </location>
</feature>
<dbReference type="Gene3D" id="2.70.50.70">
    <property type="match status" value="1"/>
</dbReference>
<evidence type="ECO:0000256" key="2">
    <source>
        <dbReference type="SAM" id="SignalP"/>
    </source>
</evidence>
<dbReference type="EMBL" id="RSCE01000019">
    <property type="protein sequence ID" value="RSH76933.1"/>
    <property type="molecule type" value="Genomic_DNA"/>
</dbReference>
<dbReference type="PANTHER" id="PTHR36182">
    <property type="entry name" value="PROTEIN, PUTATIVE (AFU_ORTHOLOGUE AFUA_6G10930)-RELATED"/>
    <property type="match status" value="1"/>
</dbReference>
<gene>
    <name evidence="3" type="ORF">EHS24_003870</name>
</gene>
<evidence type="ECO:0008006" key="5">
    <source>
        <dbReference type="Google" id="ProtNLM"/>
    </source>
</evidence>
<evidence type="ECO:0000256" key="1">
    <source>
        <dbReference type="SAM" id="MobiDB-lite"/>
    </source>
</evidence>
<feature type="signal peptide" evidence="2">
    <location>
        <begin position="1"/>
        <end position="15"/>
    </location>
</feature>
<dbReference type="OrthoDB" id="2342176at2759"/>
<proteinExistence type="predicted"/>
<evidence type="ECO:0000313" key="4">
    <source>
        <dbReference type="Proteomes" id="UP000279236"/>
    </source>
</evidence>
<name>A0A427XDT5_9TREE</name>
<feature type="compositionally biased region" description="Low complexity" evidence="1">
    <location>
        <begin position="224"/>
        <end position="236"/>
    </location>
</feature>
<accession>A0A427XDT5</accession>
<organism evidence="3 4">
    <name type="scientific">Apiotrichum porosum</name>
    <dbReference type="NCBI Taxonomy" id="105984"/>
    <lineage>
        <taxon>Eukaryota</taxon>
        <taxon>Fungi</taxon>
        <taxon>Dikarya</taxon>
        <taxon>Basidiomycota</taxon>
        <taxon>Agaricomycotina</taxon>
        <taxon>Tremellomycetes</taxon>
        <taxon>Trichosporonales</taxon>
        <taxon>Trichosporonaceae</taxon>
        <taxon>Apiotrichum</taxon>
    </lineage>
</organism>
<dbReference type="STRING" id="105984.A0A427XDT5"/>
<sequence length="372" mass="38296">MLFLGLALLAAPALAHMEMTFPAPFRSKYNTYVSEPNRDYSMTSPLLADGSNYPCKGYQSDFTTAEGASTATFSQGGTYNFTVVGTAIHGGGSCQASLSYDGGNTFTVVQSIEGNCPVSGSGNFDFTVPSDAPSGDAVFAWTWFNNIGNREMYMNCAHVTIAGSSAAKRSSGAAFSSRPANFIANVNNGCSTVANMDVIFPSPGPDLLSQSTGATSAPEGTCGAVGSSSSGSTSSSSSAAAVESATTSVNNNNLVATSGSAEAAVSASSTDAAAVPTDTSAAAVTSAAVPATTSSSGTKKCNKKRKIKRAMTAEAKAKRDALNMTERAAEPEPVAPIARPNMLYVSKRDAALKRHVRRIGNKEGKRRHEFSV</sequence>
<feature type="region of interest" description="Disordered" evidence="1">
    <location>
        <begin position="207"/>
        <end position="236"/>
    </location>
</feature>
<dbReference type="PANTHER" id="PTHR36182:SF1">
    <property type="entry name" value="PROTEIN, PUTATIVE (AFU_ORTHOLOGUE AFUA_6G10930)-RELATED"/>
    <property type="match status" value="1"/>
</dbReference>
<comment type="caution">
    <text evidence="3">The sequence shown here is derived from an EMBL/GenBank/DDBJ whole genome shotgun (WGS) entry which is preliminary data.</text>
</comment>
<dbReference type="RefSeq" id="XP_028472080.1">
    <property type="nucleotide sequence ID" value="XM_028619507.1"/>
</dbReference>
<evidence type="ECO:0000313" key="3">
    <source>
        <dbReference type="EMBL" id="RSH76933.1"/>
    </source>
</evidence>
<dbReference type="Proteomes" id="UP000279236">
    <property type="component" value="Unassembled WGS sequence"/>
</dbReference>